<protein>
    <recommendedName>
        <fullName evidence="4">DUF4825 domain-containing protein</fullName>
    </recommendedName>
</protein>
<dbReference type="RefSeq" id="WP_121521569.1">
    <property type="nucleotide sequence ID" value="NZ_RCHR01000001.1"/>
</dbReference>
<feature type="chain" id="PRO_5038852722" description="DUF4825 domain-containing protein" evidence="1">
    <location>
        <begin position="21"/>
        <end position="148"/>
    </location>
</feature>
<accession>A0A498DFU8</accession>
<dbReference type="PROSITE" id="PS51257">
    <property type="entry name" value="PROKAR_LIPOPROTEIN"/>
    <property type="match status" value="1"/>
</dbReference>
<proteinExistence type="predicted"/>
<comment type="caution">
    <text evidence="2">The sequence shown here is derived from an EMBL/GenBank/DDBJ whole genome shotgun (WGS) entry which is preliminary data.</text>
</comment>
<dbReference type="Proteomes" id="UP000270219">
    <property type="component" value="Unassembled WGS sequence"/>
</dbReference>
<feature type="signal peptide" evidence="1">
    <location>
        <begin position="1"/>
        <end position="20"/>
    </location>
</feature>
<evidence type="ECO:0000256" key="1">
    <source>
        <dbReference type="SAM" id="SignalP"/>
    </source>
</evidence>
<keyword evidence="1" id="KW-0732">Signal</keyword>
<gene>
    <name evidence="2" type="ORF">D8M04_03910</name>
</gene>
<dbReference type="AlphaFoldDB" id="A0A498DFU8"/>
<keyword evidence="3" id="KW-1185">Reference proteome</keyword>
<reference evidence="2 3" key="1">
    <citation type="submission" date="2018-10" db="EMBL/GenBank/DDBJ databases">
        <title>Oceanobacillus sp. YLB-02 draft genome.</title>
        <authorList>
            <person name="Yu L."/>
        </authorList>
    </citation>
    <scope>NUCLEOTIDE SEQUENCE [LARGE SCALE GENOMIC DNA]</scope>
    <source>
        <strain evidence="2 3">YLB-02</strain>
    </source>
</reference>
<evidence type="ECO:0008006" key="4">
    <source>
        <dbReference type="Google" id="ProtNLM"/>
    </source>
</evidence>
<dbReference type="EMBL" id="RCHR01000001">
    <property type="protein sequence ID" value="RLL48415.1"/>
    <property type="molecule type" value="Genomic_DNA"/>
</dbReference>
<dbReference type="OrthoDB" id="2721080at2"/>
<sequence>MSKRFVFLFLLLSSVLLVTACNDNDELSGKTFEVAYTPVLQEEIDNPSNYKPIMTLNFLNDNAVTNTIGGEEGEYKFADDVLVVNFKNEKEKLEIKFIDFIESDKDFSAYSSSIGDAKLTIEDTEQISRLNNLSSKITKDMPIEFIEK</sequence>
<evidence type="ECO:0000313" key="3">
    <source>
        <dbReference type="Proteomes" id="UP000270219"/>
    </source>
</evidence>
<organism evidence="2 3">
    <name type="scientific">Oceanobacillus piezotolerans</name>
    <dbReference type="NCBI Taxonomy" id="2448030"/>
    <lineage>
        <taxon>Bacteria</taxon>
        <taxon>Bacillati</taxon>
        <taxon>Bacillota</taxon>
        <taxon>Bacilli</taxon>
        <taxon>Bacillales</taxon>
        <taxon>Bacillaceae</taxon>
        <taxon>Oceanobacillus</taxon>
    </lineage>
</organism>
<evidence type="ECO:0000313" key="2">
    <source>
        <dbReference type="EMBL" id="RLL48415.1"/>
    </source>
</evidence>
<name>A0A498DFU8_9BACI</name>